<evidence type="ECO:0000313" key="2">
    <source>
        <dbReference type="EMBL" id="SPH22930.1"/>
    </source>
</evidence>
<sequence>MRRATARSLIALSILLSALAVLTIIWTWSQTTHILPDNMHTIVDATALERHIAKDVATGATKAQASAARYRVPTGVFVQSVAFVSSTDVNLTGYIWQKFPKDFPFTRSFDIPEEVASEETVIEERYRDEVLVDGVPHDLVGSYFDVTVRQSFNYVRYPLDHLTIWLRLWPANVDHRDAVQFVPDFDSYSDTRGDVFGLDGDLVQGEWSIERTFFSYASIPYDTNFGLNKKDKDVVHSEFFFNLSAERKFINAFIINLVPLLVISLLLFSTLMTVSGNRDQAERFGFNTTGVLGTCSGLFFLVLLSHIQVRSLFPGSGLVYIEYFYLTLYGMILLVALNGYLFSLKRLEHNGALHWGDNFVAKVSFWPILLWALAFSTIYML</sequence>
<keyword evidence="1" id="KW-0812">Transmembrane</keyword>
<reference evidence="2 3" key="1">
    <citation type="submission" date="2018-03" db="EMBL/GenBank/DDBJ databases">
        <authorList>
            <person name="Keele B.F."/>
        </authorList>
    </citation>
    <scope>NUCLEOTIDE SEQUENCE [LARGE SCALE GENOMIC DNA]</scope>
    <source>
        <strain evidence="2 3">CECT 8599</strain>
    </source>
</reference>
<keyword evidence="1" id="KW-1133">Transmembrane helix</keyword>
<evidence type="ECO:0000256" key="1">
    <source>
        <dbReference type="SAM" id="Phobius"/>
    </source>
</evidence>
<feature type="transmembrane region" description="Helical" evidence="1">
    <location>
        <begin position="284"/>
        <end position="303"/>
    </location>
</feature>
<organism evidence="2 3">
    <name type="scientific">Ascidiaceihabitans donghaensis</name>
    <dbReference type="NCBI Taxonomy" id="1510460"/>
    <lineage>
        <taxon>Bacteria</taxon>
        <taxon>Pseudomonadati</taxon>
        <taxon>Pseudomonadota</taxon>
        <taxon>Alphaproteobacteria</taxon>
        <taxon>Rhodobacterales</taxon>
        <taxon>Paracoccaceae</taxon>
        <taxon>Ascidiaceihabitans</taxon>
    </lineage>
</organism>
<feature type="transmembrane region" description="Helical" evidence="1">
    <location>
        <begin position="323"/>
        <end position="342"/>
    </location>
</feature>
<dbReference type="EMBL" id="OMOR01000001">
    <property type="protein sequence ID" value="SPH22930.1"/>
    <property type="molecule type" value="Genomic_DNA"/>
</dbReference>
<keyword evidence="3" id="KW-1185">Reference proteome</keyword>
<feature type="transmembrane region" description="Helical" evidence="1">
    <location>
        <begin position="363"/>
        <end position="380"/>
    </location>
</feature>
<dbReference type="OrthoDB" id="2489132at2"/>
<accession>A0A2R8BII1</accession>
<dbReference type="Proteomes" id="UP000244880">
    <property type="component" value="Unassembled WGS sequence"/>
</dbReference>
<name>A0A2R8BII1_9RHOB</name>
<dbReference type="RefSeq" id="WP_108829819.1">
    <property type="nucleotide sequence ID" value="NZ_OMOR01000001.1"/>
</dbReference>
<proteinExistence type="predicted"/>
<keyword evidence="1" id="KW-0472">Membrane</keyword>
<dbReference type="AlphaFoldDB" id="A0A2R8BII1"/>
<evidence type="ECO:0000313" key="3">
    <source>
        <dbReference type="Proteomes" id="UP000244880"/>
    </source>
</evidence>
<feature type="transmembrane region" description="Helical" evidence="1">
    <location>
        <begin position="249"/>
        <end position="272"/>
    </location>
</feature>
<gene>
    <name evidence="2" type="ORF">ASD8599_03677</name>
</gene>
<protein>
    <submittedName>
        <fullName evidence="2">Uncharacterized protein</fullName>
    </submittedName>
</protein>